<keyword evidence="4" id="KW-0539">Nucleus</keyword>
<name>A0A4T0LI60_9BASI</name>
<dbReference type="GO" id="GO:0006351">
    <property type="term" value="P:DNA-templated transcription"/>
    <property type="evidence" value="ECO:0007669"/>
    <property type="project" value="InterPro"/>
</dbReference>
<evidence type="ECO:0000256" key="2">
    <source>
        <dbReference type="ARBA" id="ARBA00022723"/>
    </source>
</evidence>
<dbReference type="AlphaFoldDB" id="A0A4T0LI60"/>
<feature type="domain" description="Zn(2)-C6 fungal-type" evidence="6">
    <location>
        <begin position="16"/>
        <end position="47"/>
    </location>
</feature>
<dbReference type="Gene3D" id="4.10.240.10">
    <property type="entry name" value="Zn(2)-C6 fungal-type DNA-binding domain"/>
    <property type="match status" value="1"/>
</dbReference>
<dbReference type="PANTHER" id="PTHR46910">
    <property type="entry name" value="TRANSCRIPTION FACTOR PDR1"/>
    <property type="match status" value="1"/>
</dbReference>
<dbReference type="SMART" id="SM00066">
    <property type="entry name" value="GAL4"/>
    <property type="match status" value="1"/>
</dbReference>
<sequence>MNTNLAESRNPKIHRACDKCRVQKIRCNGPQTYPKNCSNCKNVPCTYKEAAPKKGKSQELERKVRTIHTSVSAITNIEKIAKYESMLEKIAPELLERDTPKGVSSKSQKRKRNQNDEGSTKQTIMREELVKDSSGHKRYFGRSSVRGLLQRISFYTRISMTELLSEKRPQFWVDEPDQPCNKPSTSYTAVDDTEMLNLVEHYFNYVNVTLPLLHKERFLQDIPHRKHERGFSCVLMIVCAIGSQYLNTGTDPQTLHFMAGLNYYNNSKAMMLDATTSIATLEDIQAFILLQVYLQKGPSLKSSWAIHGMAVVLAQDIGLCFQWRNDKVDKYTLEQTKRAVWVLFVLDASTAALFGRPRILAAEDIQIGLPSAEGFDEFTYGAETRVTYLNEMIKLYKILGDILSTIYSAKADHYLSVNTVATVNSNLNEWYRRLPDELRDDDKFDIKLEAFPVELREEMKKNGNNDEDDDLKYTRWYLKIAYYMTQIYIYKTFIPDTRSEDLHQFRQTSLEICTNASKSIISTQMKMFCGRANDDRTFFADGLISWGAFTSTLILIINYCECKNNNTENEEDLDFISMAVHLLKVRESRDLMSGRAFDMVSNICAKAGLPIKSTSSPLQTGNLTEYDPQFMNDDLNDALFGVQNLNSFLPLPDSALTDDWSGMLGSMFDANYFI</sequence>
<dbReference type="Pfam" id="PF00172">
    <property type="entry name" value="Zn_clus"/>
    <property type="match status" value="1"/>
</dbReference>
<evidence type="ECO:0000259" key="6">
    <source>
        <dbReference type="PROSITE" id="PS50048"/>
    </source>
</evidence>
<dbReference type="EMBL" id="SPRW01000093">
    <property type="protein sequence ID" value="TIC60316.1"/>
    <property type="molecule type" value="Genomic_DNA"/>
</dbReference>
<dbReference type="PROSITE" id="PS50048">
    <property type="entry name" value="ZN2_CY6_FUNGAL_2"/>
    <property type="match status" value="1"/>
</dbReference>
<dbReference type="Proteomes" id="UP000310708">
    <property type="component" value="Unassembled WGS sequence"/>
</dbReference>
<protein>
    <recommendedName>
        <fullName evidence="6">Zn(2)-C6 fungal-type domain-containing protein</fullName>
    </recommendedName>
</protein>
<evidence type="ECO:0000256" key="3">
    <source>
        <dbReference type="ARBA" id="ARBA00023125"/>
    </source>
</evidence>
<evidence type="ECO:0000313" key="7">
    <source>
        <dbReference type="EMBL" id="TIC60316.1"/>
    </source>
</evidence>
<reference evidence="9 10" key="1">
    <citation type="submission" date="2019-03" db="EMBL/GenBank/DDBJ databases">
        <title>Sequencing 25 genomes of Wallemia mellicola.</title>
        <authorList>
            <person name="Gostincar C."/>
        </authorList>
    </citation>
    <scope>NUCLEOTIDE SEQUENCE [LARGE SCALE GENOMIC DNA]</scope>
    <source>
        <strain evidence="7 9">EXF-1274</strain>
        <strain evidence="8 10">EXF-757</strain>
    </source>
</reference>
<dbReference type="GO" id="GO:0003677">
    <property type="term" value="F:DNA binding"/>
    <property type="evidence" value="ECO:0007669"/>
    <property type="project" value="UniProtKB-KW"/>
</dbReference>
<gene>
    <name evidence="8" type="ORF">E3Q01_04379</name>
    <name evidence="7" type="ORF">E3Q02_04350</name>
</gene>
<comment type="caution">
    <text evidence="8">The sequence shown here is derived from an EMBL/GenBank/DDBJ whole genome shotgun (WGS) entry which is preliminary data.</text>
</comment>
<dbReference type="GO" id="GO:0008270">
    <property type="term" value="F:zinc ion binding"/>
    <property type="evidence" value="ECO:0007669"/>
    <property type="project" value="InterPro"/>
</dbReference>
<accession>A0A4T0LI60</accession>
<evidence type="ECO:0000256" key="4">
    <source>
        <dbReference type="ARBA" id="ARBA00023242"/>
    </source>
</evidence>
<dbReference type="PANTHER" id="PTHR46910:SF3">
    <property type="entry name" value="HALOTOLERANCE PROTEIN 9-RELATED"/>
    <property type="match status" value="1"/>
</dbReference>
<dbReference type="SMART" id="SM00906">
    <property type="entry name" value="Fungal_trans"/>
    <property type="match status" value="1"/>
</dbReference>
<evidence type="ECO:0000256" key="1">
    <source>
        <dbReference type="ARBA" id="ARBA00004123"/>
    </source>
</evidence>
<comment type="subcellular location">
    <subcellularLocation>
        <location evidence="1">Nucleus</location>
    </subcellularLocation>
</comment>
<evidence type="ECO:0000313" key="9">
    <source>
        <dbReference type="Proteomes" id="UP000309601"/>
    </source>
</evidence>
<dbReference type="SUPFAM" id="SSF57701">
    <property type="entry name" value="Zn2/Cys6 DNA-binding domain"/>
    <property type="match status" value="1"/>
</dbReference>
<dbReference type="CDD" id="cd00067">
    <property type="entry name" value="GAL4"/>
    <property type="match status" value="1"/>
</dbReference>
<feature type="region of interest" description="Disordered" evidence="5">
    <location>
        <begin position="95"/>
        <end position="126"/>
    </location>
</feature>
<evidence type="ECO:0000313" key="10">
    <source>
        <dbReference type="Proteomes" id="UP000310708"/>
    </source>
</evidence>
<dbReference type="Pfam" id="PF04082">
    <property type="entry name" value="Fungal_trans"/>
    <property type="match status" value="1"/>
</dbReference>
<evidence type="ECO:0000313" key="8">
    <source>
        <dbReference type="EMBL" id="TIC61362.1"/>
    </source>
</evidence>
<keyword evidence="3" id="KW-0238">DNA-binding</keyword>
<keyword evidence="2" id="KW-0479">Metal-binding</keyword>
<dbReference type="CDD" id="cd12148">
    <property type="entry name" value="fungal_TF_MHR"/>
    <property type="match status" value="1"/>
</dbReference>
<dbReference type="EMBL" id="SPRX01000102">
    <property type="protein sequence ID" value="TIC61362.1"/>
    <property type="molecule type" value="Genomic_DNA"/>
</dbReference>
<organism evidence="8 10">
    <name type="scientific">Wallemia mellicola</name>
    <dbReference type="NCBI Taxonomy" id="1708541"/>
    <lineage>
        <taxon>Eukaryota</taxon>
        <taxon>Fungi</taxon>
        <taxon>Dikarya</taxon>
        <taxon>Basidiomycota</taxon>
        <taxon>Wallemiomycotina</taxon>
        <taxon>Wallemiomycetes</taxon>
        <taxon>Wallemiales</taxon>
        <taxon>Wallemiaceae</taxon>
        <taxon>Wallemia</taxon>
    </lineage>
</organism>
<evidence type="ECO:0000256" key="5">
    <source>
        <dbReference type="SAM" id="MobiDB-lite"/>
    </source>
</evidence>
<dbReference type="Proteomes" id="UP000309601">
    <property type="component" value="Unassembled WGS sequence"/>
</dbReference>
<feature type="compositionally biased region" description="Basic and acidic residues" evidence="5">
    <location>
        <begin position="113"/>
        <end position="126"/>
    </location>
</feature>
<dbReference type="InterPro" id="IPR050987">
    <property type="entry name" value="AtrR-like"/>
</dbReference>
<dbReference type="InterPro" id="IPR001138">
    <property type="entry name" value="Zn2Cys6_DnaBD"/>
</dbReference>
<dbReference type="InterPro" id="IPR007219">
    <property type="entry name" value="XnlR_reg_dom"/>
</dbReference>
<dbReference type="InterPro" id="IPR036864">
    <property type="entry name" value="Zn2-C6_fun-type_DNA-bd_sf"/>
</dbReference>
<proteinExistence type="predicted"/>
<dbReference type="GO" id="GO:0000981">
    <property type="term" value="F:DNA-binding transcription factor activity, RNA polymerase II-specific"/>
    <property type="evidence" value="ECO:0007669"/>
    <property type="project" value="InterPro"/>
</dbReference>
<dbReference type="GO" id="GO:0005634">
    <property type="term" value="C:nucleus"/>
    <property type="evidence" value="ECO:0007669"/>
    <property type="project" value="UniProtKB-SubCell"/>
</dbReference>